<feature type="transmembrane region" description="Helical" evidence="1">
    <location>
        <begin position="21"/>
        <end position="39"/>
    </location>
</feature>
<keyword evidence="1" id="KW-0472">Membrane</keyword>
<evidence type="ECO:0000256" key="1">
    <source>
        <dbReference type="SAM" id="Phobius"/>
    </source>
</evidence>
<dbReference type="RefSeq" id="WP_139095765.1">
    <property type="nucleotide sequence ID" value="NZ_VDFW01000004.1"/>
</dbReference>
<dbReference type="OrthoDB" id="5195823at2"/>
<keyword evidence="3" id="KW-1185">Reference proteome</keyword>
<dbReference type="AlphaFoldDB" id="A0A5C4M4W6"/>
<keyword evidence="1" id="KW-1133">Transmembrane helix</keyword>
<evidence type="ECO:0000313" key="3">
    <source>
        <dbReference type="Proteomes" id="UP000305546"/>
    </source>
</evidence>
<keyword evidence="1" id="KW-0812">Transmembrane</keyword>
<dbReference type="EMBL" id="VDFW01000004">
    <property type="protein sequence ID" value="TNC28148.1"/>
    <property type="molecule type" value="Genomic_DNA"/>
</dbReference>
<organism evidence="2 3">
    <name type="scientific">Amycolatopsis alkalitolerans</name>
    <dbReference type="NCBI Taxonomy" id="2547244"/>
    <lineage>
        <taxon>Bacteria</taxon>
        <taxon>Bacillati</taxon>
        <taxon>Actinomycetota</taxon>
        <taxon>Actinomycetes</taxon>
        <taxon>Pseudonocardiales</taxon>
        <taxon>Pseudonocardiaceae</taxon>
        <taxon>Amycolatopsis</taxon>
    </lineage>
</organism>
<evidence type="ECO:0000313" key="2">
    <source>
        <dbReference type="EMBL" id="TNC28148.1"/>
    </source>
</evidence>
<proteinExistence type="predicted"/>
<name>A0A5C4M4W6_9PSEU</name>
<accession>A0A5C4M4W6</accession>
<protein>
    <submittedName>
        <fullName evidence="2">Uncharacterized protein</fullName>
    </submittedName>
</protein>
<reference evidence="2 3" key="1">
    <citation type="submission" date="2019-06" db="EMBL/GenBank/DDBJ databases">
        <title>Amycolatopsis alkalitolerans sp. nov., isolated from Gastrodia elata Blume.</title>
        <authorList>
            <person name="Narsing Rao M.P."/>
            <person name="Li W.J."/>
        </authorList>
    </citation>
    <scope>NUCLEOTIDE SEQUENCE [LARGE SCALE GENOMIC DNA]</scope>
    <source>
        <strain evidence="2 3">SYSUP0005</strain>
    </source>
</reference>
<sequence>MNDAAKTAEGKPWLMRVGIGVFAVGVLGVLAVFVMFAAGMHDLPVWLSLVAGVLTPLGMVLGFIALVQEHRKR</sequence>
<comment type="caution">
    <text evidence="2">The sequence shown here is derived from an EMBL/GenBank/DDBJ whole genome shotgun (WGS) entry which is preliminary data.</text>
</comment>
<dbReference type="Proteomes" id="UP000305546">
    <property type="component" value="Unassembled WGS sequence"/>
</dbReference>
<gene>
    <name evidence="2" type="ORF">FG385_06905</name>
</gene>
<feature type="transmembrane region" description="Helical" evidence="1">
    <location>
        <begin position="45"/>
        <end position="67"/>
    </location>
</feature>